<gene>
    <name evidence="3" type="ORF">C1I64_07030</name>
</gene>
<evidence type="ECO:0000256" key="1">
    <source>
        <dbReference type="SAM" id="MobiDB-lite"/>
    </source>
</evidence>
<sequence length="330" mass="34060">MTGTRARRLLLSVLCLSAALVLSGCAASAAGPGSPSTSQVAGDLLSAEEATESVYETTAVIAARGSGDWLLDHPVGLRVIDIDGRSKLSVDGPCNTLTYDLQYAGLQTSVRLVTGGPATTYIGCLDAAGEREQWLRDVLGAGDVSLTQTTTTMRIRSGPVTIDATAKTTPTSTETQAAPASPRDPPAVSTTDGSPAVPPPTADTAYGPMIDVQQLTNPALDLADGAGSRLSTVSAEEKKQYPIYAVRATSAELSSCAPGLGGDTRISPEAPMWALSVHAPVVNDAPYGFPAEEWDVYTVVYDGDTGEMIVSSTGVDLQALGMRGEVITAR</sequence>
<accession>A0A3Q9UVX8</accession>
<organism evidence="3 4">
    <name type="scientific">Rathayibacter festucae DSM 15932</name>
    <dbReference type="NCBI Taxonomy" id="1328866"/>
    <lineage>
        <taxon>Bacteria</taxon>
        <taxon>Bacillati</taxon>
        <taxon>Actinomycetota</taxon>
        <taxon>Actinomycetes</taxon>
        <taxon>Micrococcales</taxon>
        <taxon>Microbacteriaceae</taxon>
        <taxon>Rathayibacter</taxon>
    </lineage>
</organism>
<feature type="region of interest" description="Disordered" evidence="1">
    <location>
        <begin position="162"/>
        <end position="203"/>
    </location>
</feature>
<feature type="compositionally biased region" description="Low complexity" evidence="1">
    <location>
        <begin position="164"/>
        <end position="181"/>
    </location>
</feature>
<proteinExistence type="predicted"/>
<dbReference type="RefSeq" id="WP_127886715.1">
    <property type="nucleotide sequence ID" value="NZ_CP028137.1"/>
</dbReference>
<dbReference type="PROSITE" id="PS51257">
    <property type="entry name" value="PROKAR_LIPOPROTEIN"/>
    <property type="match status" value="1"/>
</dbReference>
<keyword evidence="2" id="KW-0732">Signal</keyword>
<dbReference type="KEGG" id="rfs:C1I64_07030"/>
<evidence type="ECO:0000256" key="2">
    <source>
        <dbReference type="SAM" id="SignalP"/>
    </source>
</evidence>
<name>A0A3Q9UVX8_9MICO</name>
<dbReference type="AlphaFoldDB" id="A0A3Q9UVX8"/>
<evidence type="ECO:0000313" key="3">
    <source>
        <dbReference type="EMBL" id="AZZ51824.1"/>
    </source>
</evidence>
<evidence type="ECO:0000313" key="4">
    <source>
        <dbReference type="Proteomes" id="UP000285317"/>
    </source>
</evidence>
<evidence type="ECO:0008006" key="5">
    <source>
        <dbReference type="Google" id="ProtNLM"/>
    </source>
</evidence>
<protein>
    <recommendedName>
        <fullName evidence="5">DUF306 domain-containing protein</fullName>
    </recommendedName>
</protein>
<feature type="chain" id="PRO_5018784755" description="DUF306 domain-containing protein" evidence="2">
    <location>
        <begin position="30"/>
        <end position="330"/>
    </location>
</feature>
<dbReference type="Proteomes" id="UP000285317">
    <property type="component" value="Chromosome"/>
</dbReference>
<reference evidence="3 4" key="1">
    <citation type="submission" date="2018-03" db="EMBL/GenBank/DDBJ databases">
        <title>Bacteriophage NCPPB3778 and a type I-E CRISPR drive the evolution of the US Biological Select Agent, Rathayibacter toxicus.</title>
        <authorList>
            <person name="Davis E.W.II."/>
            <person name="Tabima J.F."/>
            <person name="Weisberg A.J."/>
            <person name="Dantas Lopes L."/>
            <person name="Wiseman M.S."/>
            <person name="Wiseman M.S."/>
            <person name="Pupko T."/>
            <person name="Belcher M.S."/>
            <person name="Sechler A.J."/>
            <person name="Tancos M.A."/>
            <person name="Schroeder B.K."/>
            <person name="Murray T.D."/>
            <person name="Luster D.G."/>
            <person name="Schneider W.L."/>
            <person name="Rogers E."/>
            <person name="Andreote F.D."/>
            <person name="Grunwald N.J."/>
            <person name="Putnam M.L."/>
            <person name="Chang J.H."/>
        </authorList>
    </citation>
    <scope>NUCLEOTIDE SEQUENCE [LARGE SCALE GENOMIC DNA]</scope>
    <source>
        <strain evidence="3 4">DSM 15932</strain>
    </source>
</reference>
<dbReference type="EMBL" id="CP028137">
    <property type="protein sequence ID" value="AZZ51824.1"/>
    <property type="molecule type" value="Genomic_DNA"/>
</dbReference>
<feature type="signal peptide" evidence="2">
    <location>
        <begin position="1"/>
        <end position="29"/>
    </location>
</feature>